<reference evidence="1 2" key="1">
    <citation type="journal article" date="2018" name="Evol. Lett.">
        <title>Horizontal gene cluster transfer increased hallucinogenic mushroom diversity.</title>
        <authorList>
            <person name="Reynolds H.T."/>
            <person name="Vijayakumar V."/>
            <person name="Gluck-Thaler E."/>
            <person name="Korotkin H.B."/>
            <person name="Matheny P.B."/>
            <person name="Slot J.C."/>
        </authorList>
    </citation>
    <scope>NUCLEOTIDE SEQUENCE [LARGE SCALE GENOMIC DNA]</scope>
    <source>
        <strain evidence="1 2">2631</strain>
    </source>
</reference>
<dbReference type="Proteomes" id="UP000283269">
    <property type="component" value="Unassembled WGS sequence"/>
</dbReference>
<name>A0A409XRT8_PSICY</name>
<keyword evidence="2" id="KW-1185">Reference proteome</keyword>
<proteinExistence type="predicted"/>
<accession>A0A409XRT8</accession>
<evidence type="ECO:0000313" key="2">
    <source>
        <dbReference type="Proteomes" id="UP000283269"/>
    </source>
</evidence>
<evidence type="ECO:0000313" key="1">
    <source>
        <dbReference type="EMBL" id="PPQ93406.1"/>
    </source>
</evidence>
<protein>
    <submittedName>
        <fullName evidence="1">Uncharacterized protein</fullName>
    </submittedName>
</protein>
<gene>
    <name evidence="1" type="ORF">CVT25_004723</name>
</gene>
<dbReference type="EMBL" id="NHYD01000757">
    <property type="protein sequence ID" value="PPQ93406.1"/>
    <property type="molecule type" value="Genomic_DNA"/>
</dbReference>
<dbReference type="AlphaFoldDB" id="A0A409XRT8"/>
<dbReference type="InParanoid" id="A0A409XRT8"/>
<sequence>MLLKRSSVDPVHDLWDLISKLVRVKYIVLHTQSRPSRAMHFTLVKLSLILVTLVSISKADIVAFSGNTCDGNGGSNVKCDGKCIGFSGRHSYRVFPAGNHCVTYFQNNGCSVNVGSAQNPGNGACSNVNTGTAVNSIRCSPNNVCQFSASVQELNRTVAGGDDKPVIRTSSAVISK</sequence>
<dbReference type="OrthoDB" id="5429515at2759"/>
<organism evidence="1 2">
    <name type="scientific">Psilocybe cyanescens</name>
    <dbReference type="NCBI Taxonomy" id="93625"/>
    <lineage>
        <taxon>Eukaryota</taxon>
        <taxon>Fungi</taxon>
        <taxon>Dikarya</taxon>
        <taxon>Basidiomycota</taxon>
        <taxon>Agaricomycotina</taxon>
        <taxon>Agaricomycetes</taxon>
        <taxon>Agaricomycetidae</taxon>
        <taxon>Agaricales</taxon>
        <taxon>Agaricineae</taxon>
        <taxon>Strophariaceae</taxon>
        <taxon>Psilocybe</taxon>
    </lineage>
</organism>
<comment type="caution">
    <text evidence="1">The sequence shown here is derived from an EMBL/GenBank/DDBJ whole genome shotgun (WGS) entry which is preliminary data.</text>
</comment>